<evidence type="ECO:0000313" key="2">
    <source>
        <dbReference type="EMBL" id="MEM0578504.1"/>
    </source>
</evidence>
<evidence type="ECO:0000259" key="1">
    <source>
        <dbReference type="Pfam" id="PF13271"/>
    </source>
</evidence>
<dbReference type="RefSeq" id="WP_342693317.1">
    <property type="nucleotide sequence ID" value="NZ_JBCGDP010000026.1"/>
</dbReference>
<evidence type="ECO:0000313" key="3">
    <source>
        <dbReference type="Proteomes" id="UP001468798"/>
    </source>
</evidence>
<keyword evidence="3" id="KW-1185">Reference proteome</keyword>
<gene>
    <name evidence="2" type="ORF">WFZ86_18520</name>
</gene>
<comment type="caution">
    <text evidence="2">The sequence shown here is derived from an EMBL/GenBank/DDBJ whole genome shotgun (WGS) entry which is preliminary data.</text>
</comment>
<organism evidence="2 3">
    <name type="scientific">Flavobacterium polysaccharolyticum</name>
    <dbReference type="NCBI Taxonomy" id="3133148"/>
    <lineage>
        <taxon>Bacteria</taxon>
        <taxon>Pseudomonadati</taxon>
        <taxon>Bacteroidota</taxon>
        <taxon>Flavobacteriia</taxon>
        <taxon>Flavobacteriales</taxon>
        <taxon>Flavobacteriaceae</taxon>
        <taxon>Flavobacterium</taxon>
    </lineage>
</organism>
<dbReference type="Pfam" id="PF13271">
    <property type="entry name" value="DUF4062"/>
    <property type="match status" value="1"/>
</dbReference>
<dbReference type="InterPro" id="IPR025139">
    <property type="entry name" value="DUF4062"/>
</dbReference>
<accession>A0ABU9NT18</accession>
<proteinExistence type="predicted"/>
<dbReference type="Proteomes" id="UP001468798">
    <property type="component" value="Unassembled WGS sequence"/>
</dbReference>
<protein>
    <submittedName>
        <fullName evidence="2">DUF4062 domain-containing protein</fullName>
    </submittedName>
</protein>
<name>A0ABU9NT18_9FLAO</name>
<reference evidence="2 3" key="1">
    <citation type="submission" date="2024-03" db="EMBL/GenBank/DDBJ databases">
        <title>Two novel species of the genus Flavobacterium exhibiting potentially degradation of complex polysaccharides.</title>
        <authorList>
            <person name="Lian X."/>
        </authorList>
    </citation>
    <scope>NUCLEOTIDE SEQUENCE [LARGE SCALE GENOMIC DNA]</scope>
    <source>
        <strain evidence="2 3">N6</strain>
    </source>
</reference>
<sequence length="340" mass="39554">MEKRYQVFVSSTYQDLIEERIEVIQALLELDCIPVGMEYFPAADETQWDFIKKLIDESDYYIVIVAGKYGSEDEKGVSYTQKEYEYALSKNIPIIGFLHRNIDNLPSLKTEKDKKKIEKLDTFKEIVKRKLCKFWETPQELGAVVSRSVSQAKKNYPRIGWIRADLASETSEKEIVQLYKKIEFLENQLSQNLNLNQAKVDNLADGNEEIEISIDITSGSWNSPKIERKKIILTWNKVAYYIFPKLVEQITESSFKASITTFLKEYYLNENSNVKLDGNLRISSSNEFYDTLKIQFQLLELIKLFDVETTKDNKTKLVKMVTLTEKGKEKLISLRAVIKK</sequence>
<dbReference type="EMBL" id="JBCGDP010000026">
    <property type="protein sequence ID" value="MEM0578504.1"/>
    <property type="molecule type" value="Genomic_DNA"/>
</dbReference>
<feature type="domain" description="DUF4062" evidence="1">
    <location>
        <begin position="6"/>
        <end position="87"/>
    </location>
</feature>